<proteinExistence type="predicted"/>
<evidence type="ECO:0000313" key="3">
    <source>
        <dbReference type="Proteomes" id="UP001209318"/>
    </source>
</evidence>
<organism evidence="2 3">
    <name type="scientific">Perspicuibacillus lycopersici</name>
    <dbReference type="NCBI Taxonomy" id="1325689"/>
    <lineage>
        <taxon>Bacteria</taxon>
        <taxon>Bacillati</taxon>
        <taxon>Bacillota</taxon>
        <taxon>Bacilli</taxon>
        <taxon>Bacillales</taxon>
        <taxon>Bacillaceae</taxon>
        <taxon>Perspicuibacillus</taxon>
    </lineage>
</organism>
<keyword evidence="3" id="KW-1185">Reference proteome</keyword>
<dbReference type="InterPro" id="IPR024775">
    <property type="entry name" value="DinB-like"/>
</dbReference>
<reference evidence="2" key="1">
    <citation type="submission" date="2022-10" db="EMBL/GenBank/DDBJ databases">
        <title>Description of Fervidibacillus gen. nov. in the family Fervidibacillaceae fam. nov. with two species, Fervidibacillus albus sp. nov., and Fervidibacillus halotolerans sp. nov., isolated from tidal flat sediments.</title>
        <authorList>
            <person name="Kwon K.K."/>
            <person name="Yang S.-H."/>
        </authorList>
    </citation>
    <scope>NUCLEOTIDE SEQUENCE</scope>
    <source>
        <strain evidence="2">JCM 19140</strain>
    </source>
</reference>
<dbReference type="RefSeq" id="WP_263074051.1">
    <property type="nucleotide sequence ID" value="NZ_JAOUSF010000005.1"/>
</dbReference>
<dbReference type="SUPFAM" id="SSF109854">
    <property type="entry name" value="DinB/YfiT-like putative metalloenzymes"/>
    <property type="match status" value="1"/>
</dbReference>
<evidence type="ECO:0000259" key="1">
    <source>
        <dbReference type="Pfam" id="PF12867"/>
    </source>
</evidence>
<protein>
    <submittedName>
        <fullName evidence="2">DinB family protein</fullName>
    </submittedName>
</protein>
<dbReference type="Proteomes" id="UP001209318">
    <property type="component" value="Unassembled WGS sequence"/>
</dbReference>
<gene>
    <name evidence="2" type="ORF">OEV98_14380</name>
</gene>
<accession>A0AAE3LPA2</accession>
<dbReference type="EMBL" id="JAOUSF010000005">
    <property type="protein sequence ID" value="MCU9614727.1"/>
    <property type="molecule type" value="Genomic_DNA"/>
</dbReference>
<dbReference type="AlphaFoldDB" id="A0AAE3LPA2"/>
<feature type="domain" description="DinB-like" evidence="1">
    <location>
        <begin position="30"/>
        <end position="165"/>
    </location>
</feature>
<dbReference type="Pfam" id="PF12867">
    <property type="entry name" value="DinB_2"/>
    <property type="match status" value="1"/>
</dbReference>
<comment type="caution">
    <text evidence="2">The sequence shown here is derived from an EMBL/GenBank/DDBJ whole genome shotgun (WGS) entry which is preliminary data.</text>
</comment>
<dbReference type="Gene3D" id="1.20.120.450">
    <property type="entry name" value="dinb family like domain"/>
    <property type="match status" value="1"/>
</dbReference>
<name>A0AAE3LPA2_9BACI</name>
<sequence length="177" mass="20661">MLQVPAVGEYAPYYEPYIRLVSDGNLLERLEVQRKQTKELFEHLTEKQATFRYSPNKWSMKEVLGHITDTERYLSYRLFCIARGETKPLPGHDENLFVETANFNNQSMEQLLNNFLSVRQATLQLIKTLQPTDWLKLGNANGYRVTVRAQAYIIAGHEMHHQNIIKERYLSAANFPK</sequence>
<dbReference type="InterPro" id="IPR034660">
    <property type="entry name" value="DinB/YfiT-like"/>
</dbReference>
<evidence type="ECO:0000313" key="2">
    <source>
        <dbReference type="EMBL" id="MCU9614727.1"/>
    </source>
</evidence>